<evidence type="ECO:0000256" key="5">
    <source>
        <dbReference type="ARBA" id="ARBA00022825"/>
    </source>
</evidence>
<feature type="compositionally biased region" description="Polar residues" evidence="9">
    <location>
        <begin position="704"/>
        <end position="713"/>
    </location>
</feature>
<name>T0J4Y0_9SPHN</name>
<dbReference type="eggNOG" id="COG1404">
    <property type="taxonomic scope" value="Bacteria"/>
</dbReference>
<evidence type="ECO:0000256" key="2">
    <source>
        <dbReference type="ARBA" id="ARBA00022670"/>
    </source>
</evidence>
<dbReference type="InterPro" id="IPR008979">
    <property type="entry name" value="Galactose-bd-like_sf"/>
</dbReference>
<dbReference type="PRINTS" id="PR00313">
    <property type="entry name" value="CABNDNGRPT"/>
</dbReference>
<keyword evidence="6" id="KW-0106">Calcium</keyword>
<feature type="domain" description="P/Homo B" evidence="10">
    <location>
        <begin position="360"/>
        <end position="500"/>
    </location>
</feature>
<dbReference type="InterPro" id="IPR023828">
    <property type="entry name" value="Peptidase_S8_Ser-AS"/>
</dbReference>
<dbReference type="GO" id="GO:0016020">
    <property type="term" value="C:membrane"/>
    <property type="evidence" value="ECO:0007669"/>
    <property type="project" value="TreeGrafter"/>
</dbReference>
<evidence type="ECO:0000259" key="10">
    <source>
        <dbReference type="PROSITE" id="PS51829"/>
    </source>
</evidence>
<protein>
    <recommendedName>
        <fullName evidence="10">P/Homo B domain-containing protein</fullName>
    </recommendedName>
</protein>
<dbReference type="InterPro" id="IPR001343">
    <property type="entry name" value="Hemolysn_Ca-bd"/>
</dbReference>
<evidence type="ECO:0000256" key="7">
    <source>
        <dbReference type="PIRSR" id="PIRSR615500-1"/>
    </source>
</evidence>
<proteinExistence type="inferred from homology"/>
<dbReference type="AlphaFoldDB" id="T0J4Y0"/>
<dbReference type="PROSITE" id="PS00330">
    <property type="entry name" value="HEMOLYSIN_CALCIUM"/>
    <property type="match status" value="3"/>
</dbReference>
<dbReference type="SUPFAM" id="SSF49785">
    <property type="entry name" value="Galactose-binding domain-like"/>
    <property type="match status" value="1"/>
</dbReference>
<dbReference type="PRINTS" id="PR00723">
    <property type="entry name" value="SUBTILISIN"/>
</dbReference>
<dbReference type="InterPro" id="IPR022398">
    <property type="entry name" value="Peptidase_S8_His-AS"/>
</dbReference>
<dbReference type="CDD" id="cd04059">
    <property type="entry name" value="Peptidases_S8_Protein_convertases_Kexins_Furin-like"/>
    <property type="match status" value="1"/>
</dbReference>
<accession>T0J4Y0</accession>
<gene>
    <name evidence="11" type="ORF">L284_02925</name>
</gene>
<dbReference type="InterPro" id="IPR015500">
    <property type="entry name" value="Peptidase_S8_subtilisin-rel"/>
</dbReference>
<evidence type="ECO:0000256" key="3">
    <source>
        <dbReference type="ARBA" id="ARBA00022729"/>
    </source>
</evidence>
<keyword evidence="4 8" id="KW-0378">Hydrolase</keyword>
<dbReference type="GO" id="GO:0005737">
    <property type="term" value="C:cytoplasm"/>
    <property type="evidence" value="ECO:0007669"/>
    <property type="project" value="UniProtKB-ARBA"/>
</dbReference>
<dbReference type="PROSITE" id="PS00137">
    <property type="entry name" value="SUBTILASE_HIS"/>
    <property type="match status" value="1"/>
</dbReference>
<evidence type="ECO:0000256" key="9">
    <source>
        <dbReference type="SAM" id="MobiDB-lite"/>
    </source>
</evidence>
<evidence type="ECO:0000313" key="12">
    <source>
        <dbReference type="Proteomes" id="UP000015527"/>
    </source>
</evidence>
<dbReference type="PROSITE" id="PS51829">
    <property type="entry name" value="P_HOMO_B"/>
    <property type="match status" value="1"/>
</dbReference>
<dbReference type="InterPro" id="IPR000209">
    <property type="entry name" value="Peptidase_S8/S53_dom"/>
</dbReference>
<feature type="active site" description="Charge relay system" evidence="7 8">
    <location>
        <position position="109"/>
    </location>
</feature>
<dbReference type="GO" id="GO:0012505">
    <property type="term" value="C:endomembrane system"/>
    <property type="evidence" value="ECO:0007669"/>
    <property type="project" value="UniProtKB-ARBA"/>
</dbReference>
<dbReference type="PROSITE" id="PS51892">
    <property type="entry name" value="SUBTILASE"/>
    <property type="match status" value="1"/>
</dbReference>
<organism evidence="11 12">
    <name type="scientific">Novosphingobium lindaniclasticum LE124</name>
    <dbReference type="NCBI Taxonomy" id="1096930"/>
    <lineage>
        <taxon>Bacteria</taxon>
        <taxon>Pseudomonadati</taxon>
        <taxon>Pseudomonadota</taxon>
        <taxon>Alphaproteobacteria</taxon>
        <taxon>Sphingomonadales</taxon>
        <taxon>Sphingomonadaceae</taxon>
        <taxon>Novosphingobium</taxon>
    </lineage>
</organism>
<dbReference type="PROSITE" id="PS00138">
    <property type="entry name" value="SUBTILASE_SER"/>
    <property type="match status" value="1"/>
</dbReference>
<dbReference type="SUPFAM" id="SSF52743">
    <property type="entry name" value="Subtilisin-like"/>
    <property type="match status" value="1"/>
</dbReference>
<comment type="caution">
    <text evidence="11">The sequence shown here is derived from an EMBL/GenBank/DDBJ whole genome shotgun (WGS) entry which is preliminary data.</text>
</comment>
<keyword evidence="5 8" id="KW-0720">Serine protease</keyword>
<feature type="region of interest" description="Disordered" evidence="9">
    <location>
        <begin position="675"/>
        <end position="717"/>
    </location>
</feature>
<dbReference type="PANTHER" id="PTHR42884:SF14">
    <property type="entry name" value="NEUROENDOCRINE CONVERTASE 1"/>
    <property type="match status" value="1"/>
</dbReference>
<dbReference type="Pfam" id="PF00082">
    <property type="entry name" value="Peptidase_S8"/>
    <property type="match status" value="1"/>
</dbReference>
<dbReference type="eggNOG" id="COG2931">
    <property type="taxonomic scope" value="Bacteria"/>
</dbReference>
<dbReference type="PANTHER" id="PTHR42884">
    <property type="entry name" value="PROPROTEIN CONVERTASE SUBTILISIN/KEXIN-RELATED"/>
    <property type="match status" value="1"/>
</dbReference>
<feature type="active site" description="Charge relay system" evidence="7 8">
    <location>
        <position position="275"/>
    </location>
</feature>
<dbReference type="Pfam" id="PF01483">
    <property type="entry name" value="P_proprotein"/>
    <property type="match status" value="1"/>
</dbReference>
<dbReference type="InterPro" id="IPR018511">
    <property type="entry name" value="Hemolysin-typ_Ca-bd_CS"/>
</dbReference>
<keyword evidence="12" id="KW-1185">Reference proteome</keyword>
<dbReference type="SUPFAM" id="SSF51120">
    <property type="entry name" value="beta-Roll"/>
    <property type="match status" value="2"/>
</dbReference>
<dbReference type="GO" id="GO:0005509">
    <property type="term" value="F:calcium ion binding"/>
    <property type="evidence" value="ECO:0007669"/>
    <property type="project" value="InterPro"/>
</dbReference>
<dbReference type="Pfam" id="PF00353">
    <property type="entry name" value="HemolysinCabind"/>
    <property type="match status" value="3"/>
</dbReference>
<evidence type="ECO:0000256" key="4">
    <source>
        <dbReference type="ARBA" id="ARBA00022801"/>
    </source>
</evidence>
<evidence type="ECO:0000256" key="8">
    <source>
        <dbReference type="PROSITE-ProRule" id="PRU01240"/>
    </source>
</evidence>
<keyword evidence="3" id="KW-0732">Signal</keyword>
<sequence>MAKSEFVAMTSKITSNSVAATASQTTYYGDLLEKQQWYLDGSTRSKLSIDVYSVWKDYNGAGVKIGVVDTQIDFRHADLKKAYNTALDFNFSTGSDKVAISATALPATHGTLVAGVIAAEAANGVGTVGIASGATLVGYGVDYSAANAVGQIVAALRKSAEVDVSNNSWSFVENFADNFSTNPEYKAALVHAVSEGRGGLGTSLVFAAGNAGTGGTSNYHNFQNSPYAIAVGAVDSDGKPSSFTSLGANVLISAAGRDVLTTTLSDRYESVNGTSFAAPAVSAAIGLMLQANPNLGYRDIQEILAYSAHRTGLTDSANFGDGWRTNGADNFNGGGLHFSDAFGYGFLNVHDAVRLAETWTVQQTFANLTTVSKTVTSTQTLSAGSNDHITLDIPVTDAVNLEHVQLSIDLNWLNSGDIDVYLTSPDGTRVRLVYDLPDESRVGSIRNFTFSSVASMGEDSAGIWKVDIYNRDPAATDKAGVPMSGKFKGATLTLLGDADTSKNDTYIYTDEFGSLYQGDDLARRSTLKDANGGVDTINAAAVTTNSFIDLSAAKASSIAGVTLSLTAGTIENIYSGDGNDTLIGTDVANVLDAGRGNDVIYFSFGNDAIDGGQGLDSLIMGCSISKVSGSLSATGALTISVRAGDVTSVCNVESFTFSDGIYSYDQLTKLLASGGAAPQQPATPLPGDTANPGGGTTAPVVETPGSNGSSEPAPTSPYGDAKIVYAAKLTGTAGDDRLTGTAAAERIDGLEGMDKLRGMAGNDSISGGNGDDTIYGDEGHDYLYGDAGIDTIMGGAGNDWIFGGTGADRIYGEAGADTFVFDAADVAAMDTIYDFNAADGDKLLVTGATGDATFDIVTTGGSTYLQMHDETGDHLLARVKGLGMDGLQMSETDAGLLWA</sequence>
<feature type="active site" description="Charge relay system" evidence="7 8">
    <location>
        <position position="69"/>
    </location>
</feature>
<dbReference type="PATRIC" id="fig|1096930.3.peg.576"/>
<dbReference type="EMBL" id="ATHL01000024">
    <property type="protein sequence ID" value="EQB19205.1"/>
    <property type="molecule type" value="Genomic_DNA"/>
</dbReference>
<dbReference type="Gene3D" id="3.40.50.200">
    <property type="entry name" value="Peptidase S8/S53 domain"/>
    <property type="match status" value="1"/>
</dbReference>
<dbReference type="InterPro" id="IPR002884">
    <property type="entry name" value="P_dom"/>
</dbReference>
<dbReference type="GO" id="GO:0004252">
    <property type="term" value="F:serine-type endopeptidase activity"/>
    <property type="evidence" value="ECO:0007669"/>
    <property type="project" value="UniProtKB-UniRule"/>
</dbReference>
<evidence type="ECO:0000313" key="11">
    <source>
        <dbReference type="EMBL" id="EQB19205.1"/>
    </source>
</evidence>
<keyword evidence="2 8" id="KW-0645">Protease</keyword>
<dbReference type="Proteomes" id="UP000015527">
    <property type="component" value="Unassembled WGS sequence"/>
</dbReference>
<dbReference type="InterPro" id="IPR036852">
    <property type="entry name" value="Peptidase_S8/S53_dom_sf"/>
</dbReference>
<dbReference type="eggNOG" id="COG4935">
    <property type="taxonomic scope" value="Bacteria"/>
</dbReference>
<dbReference type="InterPro" id="IPR034182">
    <property type="entry name" value="Kexin/furin"/>
</dbReference>
<dbReference type="GO" id="GO:0016485">
    <property type="term" value="P:protein processing"/>
    <property type="evidence" value="ECO:0007669"/>
    <property type="project" value="TreeGrafter"/>
</dbReference>
<evidence type="ECO:0000256" key="6">
    <source>
        <dbReference type="ARBA" id="ARBA00022837"/>
    </source>
</evidence>
<evidence type="ECO:0000256" key="1">
    <source>
        <dbReference type="ARBA" id="ARBA00005325"/>
    </source>
</evidence>
<reference evidence="11 12" key="1">
    <citation type="journal article" date="2013" name="Genome Announc.">
        <title>Genome Sequence of Novosphingobium lindaniclasticum LE124T, Isolated from a Hexachlorocyclohexane Dumpsite.</title>
        <authorList>
            <person name="Saxena A."/>
            <person name="Nayyar N."/>
            <person name="Sangwan N."/>
            <person name="Kumari R."/>
            <person name="Khurana J.P."/>
            <person name="Lal R."/>
        </authorList>
    </citation>
    <scope>NUCLEOTIDE SEQUENCE [LARGE SCALE GENOMIC DNA]</scope>
    <source>
        <strain evidence="11 12">LE124</strain>
    </source>
</reference>
<comment type="similarity">
    <text evidence="1">Belongs to the peptidase S8 family. Furin subfamily.</text>
</comment>
<dbReference type="Gene3D" id="2.60.120.260">
    <property type="entry name" value="Galactose-binding domain-like"/>
    <property type="match status" value="1"/>
</dbReference>
<dbReference type="InterPro" id="IPR011049">
    <property type="entry name" value="Serralysin-like_metalloprot_C"/>
</dbReference>
<dbReference type="Gene3D" id="2.150.10.10">
    <property type="entry name" value="Serralysin-like metalloprotease, C-terminal"/>
    <property type="match status" value="3"/>
</dbReference>